<evidence type="ECO:0000256" key="1">
    <source>
        <dbReference type="SAM" id="MobiDB-lite"/>
    </source>
</evidence>
<dbReference type="EMBL" id="BJYY01000001">
    <property type="protein sequence ID" value="GEO32333.1"/>
    <property type="molecule type" value="Genomic_DNA"/>
</dbReference>
<comment type="caution">
    <text evidence="2">The sequence shown here is derived from an EMBL/GenBank/DDBJ whole genome shotgun (WGS) entry which is preliminary data.</text>
</comment>
<dbReference type="InterPro" id="IPR046828">
    <property type="entry name" value="RepSA"/>
</dbReference>
<feature type="region of interest" description="Disordered" evidence="1">
    <location>
        <begin position="32"/>
        <end position="90"/>
    </location>
</feature>
<dbReference type="Pfam" id="PF20199">
    <property type="entry name" value="RepSA"/>
    <property type="match status" value="1"/>
</dbReference>
<keyword evidence="3" id="KW-1185">Reference proteome</keyword>
<organism evidence="2 3">
    <name type="scientific">Cellulomonas aerilata</name>
    <dbReference type="NCBI Taxonomy" id="515326"/>
    <lineage>
        <taxon>Bacteria</taxon>
        <taxon>Bacillati</taxon>
        <taxon>Actinomycetota</taxon>
        <taxon>Actinomycetes</taxon>
        <taxon>Micrococcales</taxon>
        <taxon>Cellulomonadaceae</taxon>
        <taxon>Cellulomonas</taxon>
    </lineage>
</organism>
<sequence>MAIPCGSTRDSKCPSCAAKARRLRMTQCAEGWHADVEPVPLDKPSPTEASASTDDDDEVDVDDASGRQTRSTRRRSDVPDLPTRPVENRTVGQVFAAPDGKTYRPSMFITLTLPSYGKVLPGRGVPADPRAYHYRRAALDALHFSQLVDRWVQNLRRCAGYKVQYFGAVEAQRRLAPHFHVAVRGAIPRATVRAVTEATYFQLWWPPIDRPVYVHRQPVWDGQSYRDPDSGFALPTWQQAIAALEDDPVAKPAHVMRLGQQVDIKGLIAGTPDSDRAVRYLTKYLTKAVAETYGDGDGADAAYEAHIDRLHEQVRWLPCSEECANWLRFGVKPKNAGPGLMPGWCPSKAHDREHLGVGGRRVLVSRSWSGKTLTEHKADRAAVVRAALEAAGIAPPAADRMAAETLDEDGRPRFIWSDVPVASLDYARIVMATVIEARRWRAQYDRAKALTGGADPPVDNGSATGRPMSLSAAV</sequence>
<reference evidence="2 3" key="1">
    <citation type="submission" date="2019-07" db="EMBL/GenBank/DDBJ databases">
        <title>Whole genome shotgun sequence of Cellulomonas aerilata NBRC 106308.</title>
        <authorList>
            <person name="Hosoyama A."/>
            <person name="Uohara A."/>
            <person name="Ohji S."/>
            <person name="Ichikawa N."/>
        </authorList>
    </citation>
    <scope>NUCLEOTIDE SEQUENCE [LARGE SCALE GENOMIC DNA]</scope>
    <source>
        <strain evidence="2 3">NBRC 106308</strain>
    </source>
</reference>
<dbReference type="AlphaFoldDB" id="A0A512D781"/>
<evidence type="ECO:0000313" key="3">
    <source>
        <dbReference type="Proteomes" id="UP000321181"/>
    </source>
</evidence>
<gene>
    <name evidence="2" type="ORF">CAE01nite_00580</name>
</gene>
<proteinExistence type="predicted"/>
<evidence type="ECO:0008006" key="4">
    <source>
        <dbReference type="Google" id="ProtNLM"/>
    </source>
</evidence>
<evidence type="ECO:0000313" key="2">
    <source>
        <dbReference type="EMBL" id="GEO32333.1"/>
    </source>
</evidence>
<accession>A0A512D781</accession>
<feature type="compositionally biased region" description="Acidic residues" evidence="1">
    <location>
        <begin position="53"/>
        <end position="63"/>
    </location>
</feature>
<dbReference type="RefSeq" id="WP_222595776.1">
    <property type="nucleotide sequence ID" value="NZ_BAAARM010000001.1"/>
</dbReference>
<feature type="region of interest" description="Disordered" evidence="1">
    <location>
        <begin position="450"/>
        <end position="474"/>
    </location>
</feature>
<protein>
    <recommendedName>
        <fullName evidence="4">Replication initiation protein</fullName>
    </recommendedName>
</protein>
<name>A0A512D781_9CELL</name>
<dbReference type="Proteomes" id="UP000321181">
    <property type="component" value="Unassembled WGS sequence"/>
</dbReference>